<evidence type="ECO:0000313" key="2">
    <source>
        <dbReference type="EMBL" id="OQS02381.1"/>
    </source>
</evidence>
<keyword evidence="1" id="KW-0472">Membrane</keyword>
<keyword evidence="3" id="KW-1185">Reference proteome</keyword>
<sequence>MDQELRLHKSKLAAFLRTWIGVCCVISCYIFDRLWHPKLQRQVLRTTLLNASSYYMFEMSSHIGMHLNNSSAYLAGILSFETRQYLHAFDTKSRRYIGVPISLTNQEDEKVHRIPLRHL</sequence>
<keyword evidence="1" id="KW-0812">Transmembrane</keyword>
<dbReference type="Proteomes" id="UP000243217">
    <property type="component" value="Unassembled WGS sequence"/>
</dbReference>
<reference evidence="2 3" key="1">
    <citation type="journal article" date="2014" name="Genome Biol. Evol.">
        <title>The secreted proteins of Achlya hypogyna and Thraustotheca clavata identify the ancestral oomycete secretome and reveal gene acquisitions by horizontal gene transfer.</title>
        <authorList>
            <person name="Misner I."/>
            <person name="Blouin N."/>
            <person name="Leonard G."/>
            <person name="Richards T.A."/>
            <person name="Lane C.E."/>
        </authorList>
    </citation>
    <scope>NUCLEOTIDE SEQUENCE [LARGE SCALE GENOMIC DNA]</scope>
    <source>
        <strain evidence="2 3">ATCC 34112</strain>
    </source>
</reference>
<accession>A0A1V9ZWP7</accession>
<comment type="caution">
    <text evidence="2">The sequence shown here is derived from an EMBL/GenBank/DDBJ whole genome shotgun (WGS) entry which is preliminary data.</text>
</comment>
<protein>
    <submittedName>
        <fullName evidence="2">Uncharacterized protein</fullName>
    </submittedName>
</protein>
<feature type="transmembrane region" description="Helical" evidence="1">
    <location>
        <begin position="12"/>
        <end position="31"/>
    </location>
</feature>
<keyword evidence="1" id="KW-1133">Transmembrane helix</keyword>
<evidence type="ECO:0000313" key="3">
    <source>
        <dbReference type="Proteomes" id="UP000243217"/>
    </source>
</evidence>
<dbReference type="AlphaFoldDB" id="A0A1V9ZWP7"/>
<dbReference type="EMBL" id="JNBS01001138">
    <property type="protein sequence ID" value="OQS02381.1"/>
    <property type="molecule type" value="Genomic_DNA"/>
</dbReference>
<organism evidence="2 3">
    <name type="scientific">Thraustotheca clavata</name>
    <dbReference type="NCBI Taxonomy" id="74557"/>
    <lineage>
        <taxon>Eukaryota</taxon>
        <taxon>Sar</taxon>
        <taxon>Stramenopiles</taxon>
        <taxon>Oomycota</taxon>
        <taxon>Saprolegniomycetes</taxon>
        <taxon>Saprolegniales</taxon>
        <taxon>Achlyaceae</taxon>
        <taxon>Thraustotheca</taxon>
    </lineage>
</organism>
<gene>
    <name evidence="2" type="ORF">THRCLA_21435</name>
</gene>
<name>A0A1V9ZWP7_9STRA</name>
<evidence type="ECO:0000256" key="1">
    <source>
        <dbReference type="SAM" id="Phobius"/>
    </source>
</evidence>
<proteinExistence type="predicted"/>